<sequence length="77" mass="8513">MGFTYGKMELFHDLQKVFAKHNVQSITVYEPGTLFFVEADGSLTIRAKATIAAFDTKPGDKPSSKFKLINGGNQKET</sequence>
<proteinExistence type="predicted"/>
<evidence type="ECO:0000313" key="2">
    <source>
        <dbReference type="EMBL" id="GGF26767.1"/>
    </source>
</evidence>
<accession>A0A917EWI2</accession>
<protein>
    <submittedName>
        <fullName evidence="2">Uncharacterized protein</fullName>
    </submittedName>
</protein>
<dbReference type="EMBL" id="BMEL01000003">
    <property type="protein sequence ID" value="GGF26767.1"/>
    <property type="molecule type" value="Genomic_DNA"/>
</dbReference>
<organism evidence="2 3">
    <name type="scientific">Halobacillus andaensis</name>
    <dbReference type="NCBI Taxonomy" id="1176239"/>
    <lineage>
        <taxon>Bacteria</taxon>
        <taxon>Bacillati</taxon>
        <taxon>Bacillota</taxon>
        <taxon>Bacilli</taxon>
        <taxon>Bacillales</taxon>
        <taxon>Bacillaceae</taxon>
        <taxon>Halobacillus</taxon>
    </lineage>
</organism>
<reference evidence="2" key="2">
    <citation type="submission" date="2020-09" db="EMBL/GenBank/DDBJ databases">
        <authorList>
            <person name="Sun Q."/>
            <person name="Zhou Y."/>
        </authorList>
    </citation>
    <scope>NUCLEOTIDE SEQUENCE</scope>
    <source>
        <strain evidence="2">CGMCC 1.12153</strain>
    </source>
</reference>
<feature type="region of interest" description="Disordered" evidence="1">
    <location>
        <begin position="57"/>
        <end position="77"/>
    </location>
</feature>
<dbReference type="AlphaFoldDB" id="A0A917EWI2"/>
<dbReference type="RefSeq" id="WP_188378054.1">
    <property type="nucleotide sequence ID" value="NZ_BMEL01000003.1"/>
</dbReference>
<reference evidence="2" key="1">
    <citation type="journal article" date="2014" name="Int. J. Syst. Evol. Microbiol.">
        <title>Complete genome sequence of Corynebacterium casei LMG S-19264T (=DSM 44701T), isolated from a smear-ripened cheese.</title>
        <authorList>
            <consortium name="US DOE Joint Genome Institute (JGI-PGF)"/>
            <person name="Walter F."/>
            <person name="Albersmeier A."/>
            <person name="Kalinowski J."/>
            <person name="Ruckert C."/>
        </authorList>
    </citation>
    <scope>NUCLEOTIDE SEQUENCE</scope>
    <source>
        <strain evidence="2">CGMCC 1.12153</strain>
    </source>
</reference>
<dbReference type="Proteomes" id="UP000660110">
    <property type="component" value="Unassembled WGS sequence"/>
</dbReference>
<comment type="caution">
    <text evidence="2">The sequence shown here is derived from an EMBL/GenBank/DDBJ whole genome shotgun (WGS) entry which is preliminary data.</text>
</comment>
<evidence type="ECO:0000256" key="1">
    <source>
        <dbReference type="SAM" id="MobiDB-lite"/>
    </source>
</evidence>
<name>A0A917EWI2_HALAA</name>
<gene>
    <name evidence="2" type="ORF">GCM10010954_27280</name>
</gene>
<evidence type="ECO:0000313" key="3">
    <source>
        <dbReference type="Proteomes" id="UP000660110"/>
    </source>
</evidence>
<keyword evidence="3" id="KW-1185">Reference proteome</keyword>